<dbReference type="PANTHER" id="PTHR31672:SF11">
    <property type="entry name" value="F-BOX PROTEIN CPR1-LIKE ISOFORM X2"/>
    <property type="match status" value="1"/>
</dbReference>
<dbReference type="Proteomes" id="UP001459277">
    <property type="component" value="Unassembled WGS sequence"/>
</dbReference>
<dbReference type="Pfam" id="PF00646">
    <property type="entry name" value="F-box"/>
    <property type="match status" value="1"/>
</dbReference>
<dbReference type="InterPro" id="IPR013187">
    <property type="entry name" value="F-box-assoc_dom_typ3"/>
</dbReference>
<comment type="caution">
    <text evidence="3">The sequence shown here is derived from an EMBL/GenBank/DDBJ whole genome shotgun (WGS) entry which is preliminary data.</text>
</comment>
<feature type="domain" description="F-box" evidence="2">
    <location>
        <begin position="62"/>
        <end position="108"/>
    </location>
</feature>
<dbReference type="InterPro" id="IPR050796">
    <property type="entry name" value="SCF_F-box_component"/>
</dbReference>
<dbReference type="Pfam" id="PF08268">
    <property type="entry name" value="FBA_3"/>
    <property type="match status" value="1"/>
</dbReference>
<evidence type="ECO:0000313" key="4">
    <source>
        <dbReference type="Proteomes" id="UP001459277"/>
    </source>
</evidence>
<dbReference type="InterPro" id="IPR001810">
    <property type="entry name" value="F-box_dom"/>
</dbReference>
<keyword evidence="4" id="KW-1185">Reference proteome</keyword>
<dbReference type="NCBIfam" id="TIGR01640">
    <property type="entry name" value="F_box_assoc_1"/>
    <property type="match status" value="1"/>
</dbReference>
<dbReference type="AlphaFoldDB" id="A0AAW2BLM7"/>
<dbReference type="SUPFAM" id="SSF81383">
    <property type="entry name" value="F-box domain"/>
    <property type="match status" value="1"/>
</dbReference>
<dbReference type="InterPro" id="IPR017451">
    <property type="entry name" value="F-box-assoc_interact_dom"/>
</dbReference>
<proteinExistence type="predicted"/>
<organism evidence="3 4">
    <name type="scientific">Lithocarpus litseifolius</name>
    <dbReference type="NCBI Taxonomy" id="425828"/>
    <lineage>
        <taxon>Eukaryota</taxon>
        <taxon>Viridiplantae</taxon>
        <taxon>Streptophyta</taxon>
        <taxon>Embryophyta</taxon>
        <taxon>Tracheophyta</taxon>
        <taxon>Spermatophyta</taxon>
        <taxon>Magnoliopsida</taxon>
        <taxon>eudicotyledons</taxon>
        <taxon>Gunneridae</taxon>
        <taxon>Pentapetalae</taxon>
        <taxon>rosids</taxon>
        <taxon>fabids</taxon>
        <taxon>Fagales</taxon>
        <taxon>Fagaceae</taxon>
        <taxon>Lithocarpus</taxon>
    </lineage>
</organism>
<reference evidence="3 4" key="1">
    <citation type="submission" date="2024-01" db="EMBL/GenBank/DDBJ databases">
        <title>A telomere-to-telomere, gap-free genome of sweet tea (Lithocarpus litseifolius).</title>
        <authorList>
            <person name="Zhou J."/>
        </authorList>
    </citation>
    <scope>NUCLEOTIDE SEQUENCE [LARGE SCALE GENOMIC DNA]</scope>
    <source>
        <strain evidence="3">Zhou-2022a</strain>
        <tissue evidence="3">Leaf</tissue>
    </source>
</reference>
<evidence type="ECO:0000313" key="3">
    <source>
        <dbReference type="EMBL" id="KAK9986027.1"/>
    </source>
</evidence>
<gene>
    <name evidence="3" type="ORF">SO802_030978</name>
</gene>
<dbReference type="PANTHER" id="PTHR31672">
    <property type="entry name" value="BNACNNG10540D PROTEIN"/>
    <property type="match status" value="1"/>
</dbReference>
<accession>A0AAW2BLM7</accession>
<dbReference type="EMBL" id="JAZDWU010000011">
    <property type="protein sequence ID" value="KAK9986027.1"/>
    <property type="molecule type" value="Genomic_DNA"/>
</dbReference>
<protein>
    <recommendedName>
        <fullName evidence="2">F-box domain-containing protein</fullName>
    </recommendedName>
</protein>
<dbReference type="InterPro" id="IPR036047">
    <property type="entry name" value="F-box-like_dom_sf"/>
</dbReference>
<sequence length="439" mass="51224">MRYELKGNILQYCNEKEKEEEEEEEEEALANLLENVIFDSEDIYTHYKTKEKSLLKYHKDKKIPLPNLPELVIYNIIVKIPAEYLQKYRYLCKSWHDIISSKMFIAQNFIHSKAELLILVKKRSYFKATSLRMDEKEFDFKLDNFGLARMGRTRSSCNGLVLINDPKIEGKLNAINFLTKCKAILPQCPSGCPHKTCGVALGFSPSTKEYKVVHIYADGFGYEIFTLGCSDNKWKCIPGPFKEPYERPFNLNTFHWSDPVSKHGQVLHWYVSSKEHVISMDVNNETPRKTYLPTLGKMIDWKRYSLLEMGGYLSFVYNVSNIQIDVWILKDFAAQVWIKKLGILSESVNYTVSKNPSLPNKYEHSLPDFHKLVALASLRNGEIMMFKHENSKNDGRIYLYEIKHMELKMFKINIKDESKVVPHRSSLVSWKTESELLPR</sequence>
<name>A0AAW2BLM7_9ROSI</name>
<dbReference type="PROSITE" id="PS50181">
    <property type="entry name" value="FBOX"/>
    <property type="match status" value="1"/>
</dbReference>
<keyword evidence="1" id="KW-0175">Coiled coil</keyword>
<feature type="coiled-coil region" evidence="1">
    <location>
        <begin position="9"/>
        <end position="36"/>
    </location>
</feature>
<evidence type="ECO:0000259" key="2">
    <source>
        <dbReference type="PROSITE" id="PS50181"/>
    </source>
</evidence>
<evidence type="ECO:0000256" key="1">
    <source>
        <dbReference type="SAM" id="Coils"/>
    </source>
</evidence>